<evidence type="ECO:0000313" key="2">
    <source>
        <dbReference type="Proteomes" id="UP000299102"/>
    </source>
</evidence>
<dbReference type="AlphaFoldDB" id="A0A4C1WTH0"/>
<name>A0A4C1WTH0_EUMVA</name>
<sequence>MFDDTPVPVAVDTPVDQVLEMFPSYRFTKPVYQLHILKTMEQLPIKLAPFSKLNGAQRKLVAEDASVKGVKLINPVITQCPRPGFFCPRQRRFITAAEGPRGNSAA</sequence>
<gene>
    <name evidence="1" type="ORF">EVAR_96789_1</name>
</gene>
<comment type="caution">
    <text evidence="1">The sequence shown here is derived from an EMBL/GenBank/DDBJ whole genome shotgun (WGS) entry which is preliminary data.</text>
</comment>
<dbReference type="EMBL" id="BGZK01000635">
    <property type="protein sequence ID" value="GBP53882.1"/>
    <property type="molecule type" value="Genomic_DNA"/>
</dbReference>
<proteinExistence type="predicted"/>
<dbReference type="Proteomes" id="UP000299102">
    <property type="component" value="Unassembled WGS sequence"/>
</dbReference>
<accession>A0A4C1WTH0</accession>
<keyword evidence="2" id="KW-1185">Reference proteome</keyword>
<organism evidence="1 2">
    <name type="scientific">Eumeta variegata</name>
    <name type="common">Bagworm moth</name>
    <name type="synonym">Eumeta japonica</name>
    <dbReference type="NCBI Taxonomy" id="151549"/>
    <lineage>
        <taxon>Eukaryota</taxon>
        <taxon>Metazoa</taxon>
        <taxon>Ecdysozoa</taxon>
        <taxon>Arthropoda</taxon>
        <taxon>Hexapoda</taxon>
        <taxon>Insecta</taxon>
        <taxon>Pterygota</taxon>
        <taxon>Neoptera</taxon>
        <taxon>Endopterygota</taxon>
        <taxon>Lepidoptera</taxon>
        <taxon>Glossata</taxon>
        <taxon>Ditrysia</taxon>
        <taxon>Tineoidea</taxon>
        <taxon>Psychidae</taxon>
        <taxon>Oiketicinae</taxon>
        <taxon>Eumeta</taxon>
    </lineage>
</organism>
<protein>
    <submittedName>
        <fullName evidence="1">Uncharacterized protein</fullName>
    </submittedName>
</protein>
<reference evidence="1 2" key="1">
    <citation type="journal article" date="2019" name="Commun. Biol.">
        <title>The bagworm genome reveals a unique fibroin gene that provides high tensile strength.</title>
        <authorList>
            <person name="Kono N."/>
            <person name="Nakamura H."/>
            <person name="Ohtoshi R."/>
            <person name="Tomita M."/>
            <person name="Numata K."/>
            <person name="Arakawa K."/>
        </authorList>
    </citation>
    <scope>NUCLEOTIDE SEQUENCE [LARGE SCALE GENOMIC DNA]</scope>
</reference>
<evidence type="ECO:0000313" key="1">
    <source>
        <dbReference type="EMBL" id="GBP53882.1"/>
    </source>
</evidence>